<dbReference type="AlphaFoldDB" id="A0A7E6EI04"/>
<dbReference type="InterPro" id="IPR045149">
    <property type="entry name" value="OS-9-like"/>
</dbReference>
<keyword evidence="2" id="KW-0732">Signal</keyword>
<comment type="function">
    <text evidence="5">Probable lectin that binds selectively to improperly folded lumenal proteins. May function in endoplasmic reticulum quality control and endoplasmic reticulum-associated degradation (ERAD) of both non-glycosylated proteins and glycoproteins.</text>
</comment>
<dbReference type="PANTHER" id="PTHR15414">
    <property type="entry name" value="OS-9-RELATED"/>
    <property type="match status" value="1"/>
</dbReference>
<dbReference type="Gene3D" id="2.70.130.10">
    <property type="entry name" value="Mannose-6-phosphate receptor binding domain"/>
    <property type="match status" value="1"/>
</dbReference>
<dbReference type="Proteomes" id="UP000515154">
    <property type="component" value="Unplaced"/>
</dbReference>
<dbReference type="PROSITE" id="PS51914">
    <property type="entry name" value="MRH"/>
    <property type="match status" value="1"/>
</dbReference>
<dbReference type="SUPFAM" id="SSF50911">
    <property type="entry name" value="Mannose 6-phosphate receptor domain"/>
    <property type="match status" value="1"/>
</dbReference>
<dbReference type="RefSeq" id="XP_036354904.1">
    <property type="nucleotide sequence ID" value="XM_036499011.1"/>
</dbReference>
<evidence type="ECO:0000256" key="4">
    <source>
        <dbReference type="ARBA" id="ARBA00023157"/>
    </source>
</evidence>
<accession>A0A7E6EI04</accession>
<evidence type="ECO:0000313" key="9">
    <source>
        <dbReference type="Proteomes" id="UP000515154"/>
    </source>
</evidence>
<dbReference type="PANTHER" id="PTHR15414:SF0">
    <property type="entry name" value="ENDOPLASMIC RETICULUM LECTIN 1"/>
    <property type="match status" value="1"/>
</dbReference>
<gene>
    <name evidence="10" type="primary">LOC118761243</name>
</gene>
<evidence type="ECO:0000259" key="8">
    <source>
        <dbReference type="PROSITE" id="PS51914"/>
    </source>
</evidence>
<keyword evidence="9" id="KW-1185">Reference proteome</keyword>
<keyword evidence="4" id="KW-1015">Disulfide bond</keyword>
<evidence type="ECO:0000256" key="2">
    <source>
        <dbReference type="ARBA" id="ARBA00022729"/>
    </source>
</evidence>
<proteinExistence type="predicted"/>
<evidence type="ECO:0000313" key="10">
    <source>
        <dbReference type="RefSeq" id="XP_036354904.1"/>
    </source>
</evidence>
<evidence type="ECO:0000256" key="1">
    <source>
        <dbReference type="ARBA" id="ARBA00004240"/>
    </source>
</evidence>
<dbReference type="GO" id="GO:0030970">
    <property type="term" value="P:retrograde protein transport, ER to cytosol"/>
    <property type="evidence" value="ECO:0007669"/>
    <property type="project" value="TreeGrafter"/>
</dbReference>
<evidence type="ECO:0000256" key="7">
    <source>
        <dbReference type="ARBA" id="ARBA00041661"/>
    </source>
</evidence>
<dbReference type="GO" id="GO:0030968">
    <property type="term" value="P:endoplasmic reticulum unfolded protein response"/>
    <property type="evidence" value="ECO:0007669"/>
    <property type="project" value="InterPro"/>
</dbReference>
<dbReference type="InterPro" id="IPR044865">
    <property type="entry name" value="MRH_dom"/>
</dbReference>
<evidence type="ECO:0000256" key="6">
    <source>
        <dbReference type="ARBA" id="ARBA00041108"/>
    </source>
</evidence>
<feature type="domain" description="MRH" evidence="8">
    <location>
        <begin position="1"/>
        <end position="97"/>
    </location>
</feature>
<keyword evidence="3" id="KW-0256">Endoplasmic reticulum</keyword>
<dbReference type="InterPro" id="IPR009011">
    <property type="entry name" value="Man6P_isomerase_rcpt-bd_dom_sf"/>
</dbReference>
<protein>
    <recommendedName>
        <fullName evidence="6">Endoplasmic reticulum lectin 1</fullName>
    </recommendedName>
    <alternativeName>
        <fullName evidence="7">ER lectin</fullName>
    </alternativeName>
</protein>
<reference evidence="10" key="1">
    <citation type="submission" date="2025-08" db="UniProtKB">
        <authorList>
            <consortium name="RefSeq"/>
        </authorList>
    </citation>
    <scope>IDENTIFICATION</scope>
</reference>
<dbReference type="KEGG" id="osn:118761243"/>
<evidence type="ECO:0000256" key="3">
    <source>
        <dbReference type="ARBA" id="ARBA00022824"/>
    </source>
</evidence>
<sequence>MNFMGYVNDTILEDEDLNVTVQDVKFLESLSTRYYSVHAYVAVNYTDGDICLSTNVPRHVMVYYVCFDQFEPSIISISEVSTCVYQIAIGLQTLCSYERKVRNSQQRNIISCYQDELPKNDNLKIPAPNEMTVSELTELIETSLNLTIFVNTFPKNGPIMIWINLHIYSCWKIKQVVIFGDQLDVFFSIQKKCSATKMRLCRIR</sequence>
<dbReference type="GO" id="GO:0005788">
    <property type="term" value="C:endoplasmic reticulum lumen"/>
    <property type="evidence" value="ECO:0007669"/>
    <property type="project" value="TreeGrafter"/>
</dbReference>
<organism evidence="9 10">
    <name type="scientific">Octopus sinensis</name>
    <name type="common">East Asian common octopus</name>
    <dbReference type="NCBI Taxonomy" id="2607531"/>
    <lineage>
        <taxon>Eukaryota</taxon>
        <taxon>Metazoa</taxon>
        <taxon>Spiralia</taxon>
        <taxon>Lophotrochozoa</taxon>
        <taxon>Mollusca</taxon>
        <taxon>Cephalopoda</taxon>
        <taxon>Coleoidea</taxon>
        <taxon>Octopodiformes</taxon>
        <taxon>Octopoda</taxon>
        <taxon>Incirrata</taxon>
        <taxon>Octopodidae</taxon>
        <taxon>Octopus</taxon>
    </lineage>
</organism>
<comment type="subcellular location">
    <subcellularLocation>
        <location evidence="1">Endoplasmic reticulum</location>
    </subcellularLocation>
</comment>
<name>A0A7E6EI04_9MOLL</name>
<evidence type="ECO:0000256" key="5">
    <source>
        <dbReference type="ARBA" id="ARBA00037585"/>
    </source>
</evidence>